<proteinExistence type="predicted"/>
<evidence type="ECO:0000313" key="2">
    <source>
        <dbReference type="Proteomes" id="UP000076837"/>
    </source>
</evidence>
<dbReference type="EMBL" id="JYNV01000240">
    <property type="protein sequence ID" value="KZM21747.1"/>
    <property type="molecule type" value="Genomic_DNA"/>
</dbReference>
<keyword evidence="2" id="KW-1185">Reference proteome</keyword>
<evidence type="ECO:0000313" key="1">
    <source>
        <dbReference type="EMBL" id="KZM21747.1"/>
    </source>
</evidence>
<organism evidence="1 2">
    <name type="scientific">Didymella rabiei</name>
    <name type="common">Chickpea ascochyta blight fungus</name>
    <name type="synonym">Mycosphaerella rabiei</name>
    <dbReference type="NCBI Taxonomy" id="5454"/>
    <lineage>
        <taxon>Eukaryota</taxon>
        <taxon>Fungi</taxon>
        <taxon>Dikarya</taxon>
        <taxon>Ascomycota</taxon>
        <taxon>Pezizomycotina</taxon>
        <taxon>Dothideomycetes</taxon>
        <taxon>Pleosporomycetidae</taxon>
        <taxon>Pleosporales</taxon>
        <taxon>Pleosporineae</taxon>
        <taxon>Didymellaceae</taxon>
        <taxon>Ascochyta</taxon>
    </lineage>
</organism>
<dbReference type="OrthoDB" id="3521506at2759"/>
<dbReference type="Proteomes" id="UP000076837">
    <property type="component" value="Unassembled WGS sequence"/>
</dbReference>
<reference evidence="1 2" key="1">
    <citation type="journal article" date="2016" name="Sci. Rep.">
        <title>Draft genome sequencing and secretome analysis of fungal phytopathogen Ascochyta rabiei provides insight into the necrotrophic effector repertoire.</title>
        <authorList>
            <person name="Verma S."/>
            <person name="Gazara R.K."/>
            <person name="Nizam S."/>
            <person name="Parween S."/>
            <person name="Chattopadhyay D."/>
            <person name="Verma P.K."/>
        </authorList>
    </citation>
    <scope>NUCLEOTIDE SEQUENCE [LARGE SCALE GENOMIC DNA]</scope>
    <source>
        <strain evidence="1 2">ArDII</strain>
    </source>
</reference>
<accession>A0A163BFL9</accession>
<gene>
    <name evidence="1" type="ORF">ST47_g7099</name>
</gene>
<comment type="caution">
    <text evidence="1">The sequence shown here is derived from an EMBL/GenBank/DDBJ whole genome shotgun (WGS) entry which is preliminary data.</text>
</comment>
<sequence>MSKKGKAMRQFIDKIPDSKLEGGFGRGTVHNDFKNFRLDNQGLTTAKNGEVQKYNLQMQVNYSPIMTSLEAMAPDTVAAVLVPVYPPTFSAAQIKDMLMADLIRRKH</sequence>
<protein>
    <submittedName>
        <fullName evidence="1">Uncharacterized protein</fullName>
    </submittedName>
</protein>
<dbReference type="AlphaFoldDB" id="A0A163BFL9"/>
<name>A0A163BFL9_DIDRA</name>